<evidence type="ECO:0000259" key="1">
    <source>
        <dbReference type="PROSITE" id="PS50989"/>
    </source>
</evidence>
<dbReference type="GO" id="GO:0004658">
    <property type="term" value="F:propionyl-CoA carboxylase activity"/>
    <property type="evidence" value="ECO:0007669"/>
    <property type="project" value="TreeGrafter"/>
</dbReference>
<dbReference type="Gene3D" id="3.90.226.10">
    <property type="entry name" value="2-enoyl-CoA Hydratase, Chain A, domain 1"/>
    <property type="match status" value="2"/>
</dbReference>
<dbReference type="InterPro" id="IPR051047">
    <property type="entry name" value="AccD/PCCB"/>
</dbReference>
<dbReference type="PANTHER" id="PTHR43842">
    <property type="entry name" value="PROPIONYL-COA CARBOXYLASE BETA CHAIN"/>
    <property type="match status" value="1"/>
</dbReference>
<gene>
    <name evidence="2" type="ORF">AVDCRST_MAG65-806</name>
</gene>
<feature type="non-terminal residue" evidence="2">
    <location>
        <position position="1"/>
    </location>
</feature>
<dbReference type="AlphaFoldDB" id="A0A6J4RED0"/>
<dbReference type="PROSITE" id="PS50989">
    <property type="entry name" value="COA_CT_CTER"/>
    <property type="match status" value="1"/>
</dbReference>
<dbReference type="InterPro" id="IPR029045">
    <property type="entry name" value="ClpP/crotonase-like_dom_sf"/>
</dbReference>
<organism evidence="2">
    <name type="scientific">uncultured Solirubrobacteraceae bacterium</name>
    <dbReference type="NCBI Taxonomy" id="1162706"/>
    <lineage>
        <taxon>Bacteria</taxon>
        <taxon>Bacillati</taxon>
        <taxon>Actinomycetota</taxon>
        <taxon>Thermoleophilia</taxon>
        <taxon>Solirubrobacterales</taxon>
        <taxon>Solirubrobacteraceae</taxon>
        <taxon>environmental samples</taxon>
    </lineage>
</organism>
<evidence type="ECO:0000313" key="2">
    <source>
        <dbReference type="EMBL" id="CAA9471619.1"/>
    </source>
</evidence>
<reference evidence="2" key="1">
    <citation type="submission" date="2020-02" db="EMBL/GenBank/DDBJ databases">
        <authorList>
            <person name="Meier V. D."/>
        </authorList>
    </citation>
    <scope>NUCLEOTIDE SEQUENCE</scope>
    <source>
        <strain evidence="2">AVDCRST_MAG65</strain>
    </source>
</reference>
<accession>A0A6J4RED0</accession>
<keyword evidence="2" id="KW-0670">Pyruvate</keyword>
<feature type="domain" description="CoA carboxyltransferase C-terminal" evidence="1">
    <location>
        <begin position="135"/>
        <end position="383"/>
    </location>
</feature>
<name>A0A6J4RED0_9ACTN</name>
<proteinExistence type="predicted"/>
<dbReference type="InterPro" id="IPR034733">
    <property type="entry name" value="AcCoA_carboxyl_beta"/>
</dbReference>
<sequence length="393" mass="41457">GRMRLPTVFYAEGGGGRPGDTDHPVVSALDTRAFALWARLSGVVPRIAVVAGRCFAGNAVIAGCSDLIVATENVSIGMGGPAMIEGGGLGRVDPDEVGPVAVQERNGMIDVVVADEAEATAVTKRLLAYFQGPTPPGREPDQARLREMVPERQRRAYKVEPIIETLADEGSVTFLRPRFAPELVTALARIEGRPLGVIANNTMHMAGAITSDAGDKAARFLQLCDAFGLPVVSLVDTPGMMVGPKAEATGLVRHTSRLLVTAAALRVPFVAVLLRRAYGLGAQAMTAGSLHEPLLTVAWPSAHLGPMGLEGAVRLALRKELEAIEDEAEREQRVRDLTAAAEANAAALNAASLFELDDVIDPAETRTVIAATLRAATAHPAEPAPAHRFVDTW</sequence>
<dbReference type="SUPFAM" id="SSF52096">
    <property type="entry name" value="ClpP/crotonase"/>
    <property type="match status" value="2"/>
</dbReference>
<dbReference type="Pfam" id="PF01039">
    <property type="entry name" value="Carboxyl_trans"/>
    <property type="match status" value="1"/>
</dbReference>
<protein>
    <submittedName>
        <fullName evidence="2">Probable pyruvate carboxylase</fullName>
    </submittedName>
</protein>
<dbReference type="EMBL" id="CADCVL010000135">
    <property type="protein sequence ID" value="CAA9471619.1"/>
    <property type="molecule type" value="Genomic_DNA"/>
</dbReference>
<dbReference type="PANTHER" id="PTHR43842:SF2">
    <property type="entry name" value="PROPIONYL-COA CARBOXYLASE BETA CHAIN, MITOCHONDRIAL"/>
    <property type="match status" value="1"/>
</dbReference>
<dbReference type="InterPro" id="IPR011763">
    <property type="entry name" value="COA_CT_C"/>
</dbReference>